<evidence type="ECO:0000259" key="8">
    <source>
        <dbReference type="Pfam" id="PF13359"/>
    </source>
</evidence>
<dbReference type="PANTHER" id="PTHR22930:SF206">
    <property type="entry name" value="NUCLEASE HARBI1"/>
    <property type="match status" value="1"/>
</dbReference>
<comment type="cofactor">
    <cofactor evidence="1">
        <name>a divalent metal cation</name>
        <dbReference type="ChEBI" id="CHEBI:60240"/>
    </cofactor>
</comment>
<dbReference type="Proteomes" id="UP001178461">
    <property type="component" value="Chromosome 13"/>
</dbReference>
<feature type="domain" description="DDE Tnp4" evidence="8">
    <location>
        <begin position="240"/>
        <end position="381"/>
    </location>
</feature>
<evidence type="ECO:0000256" key="1">
    <source>
        <dbReference type="ARBA" id="ARBA00001968"/>
    </source>
</evidence>
<gene>
    <name evidence="9" type="ORF">PODLI_1B034448</name>
</gene>
<comment type="subcellular location">
    <subcellularLocation>
        <location evidence="2">Nucleus</location>
    </subcellularLocation>
</comment>
<evidence type="ECO:0000256" key="2">
    <source>
        <dbReference type="ARBA" id="ARBA00004123"/>
    </source>
</evidence>
<sequence length="437" mass="49983">METHVLLQLLKLHLEVLVAVLHSAISRCNAYLMSIRRRQRRRVLIGRVIQNHILRTRRIIQRRKSCRHMVPIVTLLESGPKLRRWWVCPTKQHWWERSMLGTRDDETWIESFQMSRGTLFEIADVLRPQLQRQRTIMREAIPVEKRVAIAVWWLSNLKCYREVAAQFGVGRSTVGEIVLEVCFAIKHLLVQKTIYLGDYWKIMDGFRKMGFPHCVGAMDLTHLSIIAATGPGDECNKPKNFCSILLQGTTDHTGRFTNIEVGWSGKKHDDVQIFRKSALCQAMDEGTFVPGNPTINIQGVEIPPLILAHSTYPMRKWLMKPYGGPLDQRKTIYNRTFNHCHSVVQQAFGRLKARWRCLTARLPVAEENVLAVVTACVVLHNICETKGHAVPEGVDISEHVLLAAYNEDCHSYETSSESGGEEVRNAISRYLAGNTEC</sequence>
<dbReference type="InterPro" id="IPR027806">
    <property type="entry name" value="HARBI1_dom"/>
</dbReference>
<keyword evidence="7" id="KW-0539">Nucleus</keyword>
<evidence type="ECO:0000313" key="10">
    <source>
        <dbReference type="Proteomes" id="UP001178461"/>
    </source>
</evidence>
<reference evidence="9" key="1">
    <citation type="submission" date="2022-12" db="EMBL/GenBank/DDBJ databases">
        <authorList>
            <person name="Alioto T."/>
            <person name="Alioto T."/>
            <person name="Gomez Garrido J."/>
        </authorList>
    </citation>
    <scope>NUCLEOTIDE SEQUENCE</scope>
</reference>
<name>A0AA35L703_9SAUR</name>
<comment type="similarity">
    <text evidence="3">Belongs to the HARBI1 family.</text>
</comment>
<keyword evidence="5" id="KW-0479">Metal-binding</keyword>
<protein>
    <recommendedName>
        <fullName evidence="8">DDE Tnp4 domain-containing protein</fullName>
    </recommendedName>
</protein>
<dbReference type="GO" id="GO:0005634">
    <property type="term" value="C:nucleus"/>
    <property type="evidence" value="ECO:0007669"/>
    <property type="project" value="UniProtKB-SubCell"/>
</dbReference>
<keyword evidence="4" id="KW-0540">Nuclease</keyword>
<dbReference type="Pfam" id="PF13359">
    <property type="entry name" value="DDE_Tnp_4"/>
    <property type="match status" value="1"/>
</dbReference>
<evidence type="ECO:0000256" key="3">
    <source>
        <dbReference type="ARBA" id="ARBA00006958"/>
    </source>
</evidence>
<keyword evidence="6" id="KW-0378">Hydrolase</keyword>
<evidence type="ECO:0000256" key="4">
    <source>
        <dbReference type="ARBA" id="ARBA00022722"/>
    </source>
</evidence>
<evidence type="ECO:0000256" key="7">
    <source>
        <dbReference type="ARBA" id="ARBA00023242"/>
    </source>
</evidence>
<keyword evidence="10" id="KW-1185">Reference proteome</keyword>
<dbReference type="AlphaFoldDB" id="A0AA35L703"/>
<dbReference type="GO" id="GO:0046872">
    <property type="term" value="F:metal ion binding"/>
    <property type="evidence" value="ECO:0007669"/>
    <property type="project" value="UniProtKB-KW"/>
</dbReference>
<evidence type="ECO:0000256" key="6">
    <source>
        <dbReference type="ARBA" id="ARBA00022801"/>
    </source>
</evidence>
<dbReference type="GO" id="GO:0016787">
    <property type="term" value="F:hydrolase activity"/>
    <property type="evidence" value="ECO:0007669"/>
    <property type="project" value="UniProtKB-KW"/>
</dbReference>
<accession>A0AA35L703</accession>
<organism evidence="9 10">
    <name type="scientific">Podarcis lilfordi</name>
    <name type="common">Lilford's wall lizard</name>
    <dbReference type="NCBI Taxonomy" id="74358"/>
    <lineage>
        <taxon>Eukaryota</taxon>
        <taxon>Metazoa</taxon>
        <taxon>Chordata</taxon>
        <taxon>Craniata</taxon>
        <taxon>Vertebrata</taxon>
        <taxon>Euteleostomi</taxon>
        <taxon>Lepidosauria</taxon>
        <taxon>Squamata</taxon>
        <taxon>Bifurcata</taxon>
        <taxon>Unidentata</taxon>
        <taxon>Episquamata</taxon>
        <taxon>Laterata</taxon>
        <taxon>Lacertibaenia</taxon>
        <taxon>Lacertidae</taxon>
        <taxon>Podarcis</taxon>
    </lineage>
</organism>
<dbReference type="EMBL" id="OX395138">
    <property type="protein sequence ID" value="CAI5790407.1"/>
    <property type="molecule type" value="Genomic_DNA"/>
</dbReference>
<dbReference type="PANTHER" id="PTHR22930">
    <property type="match status" value="1"/>
</dbReference>
<proteinExistence type="inferred from homology"/>
<evidence type="ECO:0000256" key="5">
    <source>
        <dbReference type="ARBA" id="ARBA00022723"/>
    </source>
</evidence>
<dbReference type="GO" id="GO:0004518">
    <property type="term" value="F:nuclease activity"/>
    <property type="evidence" value="ECO:0007669"/>
    <property type="project" value="UniProtKB-KW"/>
</dbReference>
<evidence type="ECO:0000313" key="9">
    <source>
        <dbReference type="EMBL" id="CAI5790407.1"/>
    </source>
</evidence>
<dbReference type="InterPro" id="IPR045249">
    <property type="entry name" value="HARBI1-like"/>
</dbReference>